<organism evidence="1">
    <name type="scientific">Streptomyces sp. R08</name>
    <dbReference type="NCBI Taxonomy" id="3238624"/>
    <lineage>
        <taxon>Bacteria</taxon>
        <taxon>Bacillati</taxon>
        <taxon>Actinomycetota</taxon>
        <taxon>Actinomycetes</taxon>
        <taxon>Kitasatosporales</taxon>
        <taxon>Streptomycetaceae</taxon>
        <taxon>Streptomyces</taxon>
    </lineage>
</organism>
<sequence>MTDMMGGGKFSGDSRGATVAFRTEADFGVAERDEWLYAPAVGVGPLRFGMTVDEVVKAAEILGQTKVSECARHHAIFSPTWKVEVHRRGAAPYPPAVTAYVSQAMGLFCIAADAVHGPQVAYDGIPLTGRDLSELESDAIAYAEAMDVLFRYTPEGYAGPDDPGVVMRGQRVGQVLRSRPLFMVTRDGANTEWDSMPSEEYHPNGQSTA</sequence>
<dbReference type="AlphaFoldDB" id="A0AB39MNK6"/>
<evidence type="ECO:0000313" key="1">
    <source>
        <dbReference type="EMBL" id="XDQ07604.1"/>
    </source>
</evidence>
<reference evidence="1" key="1">
    <citation type="submission" date="2024-07" db="EMBL/GenBank/DDBJ databases">
        <authorList>
            <person name="Yu S.T."/>
        </authorList>
    </citation>
    <scope>NUCLEOTIDE SEQUENCE</scope>
    <source>
        <strain evidence="1">R08</strain>
    </source>
</reference>
<dbReference type="RefSeq" id="WP_369192375.1">
    <property type="nucleotide sequence ID" value="NZ_CP163431.1"/>
</dbReference>
<proteinExistence type="predicted"/>
<accession>A0AB39MNK6</accession>
<gene>
    <name evidence="1" type="ORF">AB5J58_48830</name>
</gene>
<name>A0AB39MNK6_9ACTN</name>
<protein>
    <submittedName>
        <fullName evidence="1">Uncharacterized protein</fullName>
    </submittedName>
</protein>
<dbReference type="EMBL" id="CP163431">
    <property type="protein sequence ID" value="XDQ07604.1"/>
    <property type="molecule type" value="Genomic_DNA"/>
</dbReference>